<organism evidence="4 5">
    <name type="scientific">Scylla paramamosain</name>
    <name type="common">Mud crab</name>
    <dbReference type="NCBI Taxonomy" id="85552"/>
    <lineage>
        <taxon>Eukaryota</taxon>
        <taxon>Metazoa</taxon>
        <taxon>Ecdysozoa</taxon>
        <taxon>Arthropoda</taxon>
        <taxon>Crustacea</taxon>
        <taxon>Multicrustacea</taxon>
        <taxon>Malacostraca</taxon>
        <taxon>Eumalacostraca</taxon>
        <taxon>Eucarida</taxon>
        <taxon>Decapoda</taxon>
        <taxon>Pleocyemata</taxon>
        <taxon>Brachyura</taxon>
        <taxon>Eubrachyura</taxon>
        <taxon>Portunoidea</taxon>
        <taxon>Portunidae</taxon>
        <taxon>Portuninae</taxon>
        <taxon>Scylla</taxon>
    </lineage>
</organism>
<reference evidence="4 5" key="1">
    <citation type="submission" date="2023-03" db="EMBL/GenBank/DDBJ databases">
        <title>High-quality genome of Scylla paramamosain provides insights in environmental adaptation.</title>
        <authorList>
            <person name="Zhang L."/>
        </authorList>
    </citation>
    <scope>NUCLEOTIDE SEQUENCE [LARGE SCALE GENOMIC DNA]</scope>
    <source>
        <strain evidence="4">LZ_2023a</strain>
        <tissue evidence="4">Muscle</tissue>
    </source>
</reference>
<dbReference type="InterPro" id="IPR053134">
    <property type="entry name" value="RNA-dir_DNA_polymerase"/>
</dbReference>
<evidence type="ECO:0000259" key="3">
    <source>
        <dbReference type="Pfam" id="PF00078"/>
    </source>
</evidence>
<dbReference type="InterPro" id="IPR043502">
    <property type="entry name" value="DNA/RNA_pol_sf"/>
</dbReference>
<name>A0AAW0TTZ9_SCYPA</name>
<gene>
    <name evidence="4" type="ORF">O3P69_009038</name>
</gene>
<feature type="coiled-coil region" evidence="1">
    <location>
        <begin position="67"/>
        <end position="94"/>
    </location>
</feature>
<dbReference type="InterPro" id="IPR000477">
    <property type="entry name" value="RT_dom"/>
</dbReference>
<dbReference type="Gene3D" id="3.30.70.270">
    <property type="match status" value="1"/>
</dbReference>
<dbReference type="PANTHER" id="PTHR24559:SF444">
    <property type="entry name" value="REVERSE TRANSCRIPTASE DOMAIN-CONTAINING PROTEIN"/>
    <property type="match status" value="1"/>
</dbReference>
<keyword evidence="5" id="KW-1185">Reference proteome</keyword>
<protein>
    <recommendedName>
        <fullName evidence="3">Reverse transcriptase domain-containing protein</fullName>
    </recommendedName>
</protein>
<dbReference type="SUPFAM" id="SSF56672">
    <property type="entry name" value="DNA/RNA polymerases"/>
    <property type="match status" value="1"/>
</dbReference>
<dbReference type="Proteomes" id="UP001487740">
    <property type="component" value="Unassembled WGS sequence"/>
</dbReference>
<evidence type="ECO:0000256" key="2">
    <source>
        <dbReference type="SAM" id="MobiDB-lite"/>
    </source>
</evidence>
<evidence type="ECO:0000256" key="1">
    <source>
        <dbReference type="SAM" id="Coils"/>
    </source>
</evidence>
<dbReference type="Gene3D" id="3.10.10.10">
    <property type="entry name" value="HIV Type 1 Reverse Transcriptase, subunit A, domain 1"/>
    <property type="match status" value="1"/>
</dbReference>
<dbReference type="InterPro" id="IPR043128">
    <property type="entry name" value="Rev_trsase/Diguanyl_cyclase"/>
</dbReference>
<sequence length="620" mass="67864">MDLIATMLAGMRQEMAVDREAQAQTAREQAQRVDDQVRHLEDMLQSSVASLKAETQQYTDQACNSVRNELLDKVQTLEGEDQGLKEEVRTEKQRRELATARAEEQAALRVLAGTAGVVDLLGPALGPWQEPSARGPRSVVSEPVAPSGGWGAIGTPPLSPAGGRLGLSQPALLPSSPILSPFPGRPASCPHESRSPLLSPSVSRRLVKCKLAEYDGKVAWESYVAQFEMLASAQGWSEAEKALQLTTALRGPVVEVVGHLPPAQRAYYGSVAEALRHRLGHHHQAEVYRARLKKRTREQGETLSQLAQDVESYPAAPEEIIVVVARDSFIDALDDQQLQIYVKQAHPGDLQVALVRALEFEAFLKTTSGQGAAAQPRRDLRGRKEKLKGPVDVRIGVGSAVERLPVYVADLDEPCLLGLYYLTQSKACVPAGAKLGTCEEVERPEEVSGSAEVVAVRPLPDFLEYLAHRSAANLPEAQTEKVRHTLAQYADVFSRGDMYLGRTGLVKHSINTGSSSPIKSPPRRIAPARREEMQRTVNELAAQGVIERSDSPWSSAVFLVKKKDSTQRFCVDYRALNDLTAKDSYSLPRIDDTLDALVGPRWFSTLDLKSGYHQVEMAEA</sequence>
<evidence type="ECO:0000313" key="5">
    <source>
        <dbReference type="Proteomes" id="UP001487740"/>
    </source>
</evidence>
<dbReference type="GO" id="GO:0071897">
    <property type="term" value="P:DNA biosynthetic process"/>
    <property type="evidence" value="ECO:0007669"/>
    <property type="project" value="UniProtKB-ARBA"/>
</dbReference>
<accession>A0AAW0TTZ9</accession>
<dbReference type="CDD" id="cd01647">
    <property type="entry name" value="RT_LTR"/>
    <property type="match status" value="1"/>
</dbReference>
<dbReference type="AlphaFoldDB" id="A0AAW0TTZ9"/>
<dbReference type="Pfam" id="PF00078">
    <property type="entry name" value="RVT_1"/>
    <property type="match status" value="1"/>
</dbReference>
<proteinExistence type="predicted"/>
<comment type="caution">
    <text evidence="4">The sequence shown here is derived from an EMBL/GenBank/DDBJ whole genome shotgun (WGS) entry which is preliminary data.</text>
</comment>
<dbReference type="PANTHER" id="PTHR24559">
    <property type="entry name" value="TRANSPOSON TY3-I GAG-POL POLYPROTEIN"/>
    <property type="match status" value="1"/>
</dbReference>
<feature type="domain" description="Reverse transcriptase" evidence="3">
    <location>
        <begin position="560"/>
        <end position="619"/>
    </location>
</feature>
<feature type="region of interest" description="Disordered" evidence="2">
    <location>
        <begin position="129"/>
        <end position="148"/>
    </location>
</feature>
<keyword evidence="1" id="KW-0175">Coiled coil</keyword>
<evidence type="ECO:0000313" key="4">
    <source>
        <dbReference type="EMBL" id="KAK8389762.1"/>
    </source>
</evidence>
<dbReference type="EMBL" id="JARAKH010000027">
    <property type="protein sequence ID" value="KAK8389762.1"/>
    <property type="molecule type" value="Genomic_DNA"/>
</dbReference>